<dbReference type="Proteomes" id="UP001558713">
    <property type="component" value="Unassembled WGS sequence"/>
</dbReference>
<accession>A0ABD0ZVY1</accession>
<dbReference type="AlphaFoldDB" id="A0ABD0ZVY1"/>
<dbReference type="PANTHER" id="PTHR31391">
    <property type="entry name" value="B3 DOMAIN-CONTAINING PROTEIN OS11G0197600-RELATED"/>
    <property type="match status" value="1"/>
</dbReference>
<keyword evidence="2" id="KW-0805">Transcription regulation</keyword>
<evidence type="ECO:0000313" key="7">
    <source>
        <dbReference type="EMBL" id="KAL1195539.1"/>
    </source>
</evidence>
<comment type="subcellular location">
    <subcellularLocation>
        <location evidence="1">Nucleus</location>
    </subcellularLocation>
</comment>
<evidence type="ECO:0000259" key="6">
    <source>
        <dbReference type="PROSITE" id="PS50863"/>
    </source>
</evidence>
<sequence>MVTNIGFGQIMDEADNAGFFKILRPEDLSSEVMRGIPCHFIKSISEKDFSTKMVLKSSWGSSWSIKISSNASFYYMEKSGWDKFLSNNGLGNNEFLTFTHKGNMCFTVDIYQVDTMELLKPCKSTTIASCSCRNKREQGKKFYKDVEMEEIESSSEAETSSRVPEFFLTIKKSYLLFLGIPKLFQDMHMPNETTMFKLHDPKGNKSWEVMYKINGTQSRFAAGWIRLAKELPLVIGDVCTFKLIKPTEMLLNVSRKRTKR</sequence>
<dbReference type="GO" id="GO:0003677">
    <property type="term" value="F:DNA binding"/>
    <property type="evidence" value="ECO:0007669"/>
    <property type="project" value="UniProtKB-KW"/>
</dbReference>
<comment type="caution">
    <text evidence="7">The sequence shown here is derived from an EMBL/GenBank/DDBJ whole genome shotgun (WGS) entry which is preliminary data.</text>
</comment>
<dbReference type="SUPFAM" id="SSF101936">
    <property type="entry name" value="DNA-binding pseudobarrel domain"/>
    <property type="match status" value="2"/>
</dbReference>
<evidence type="ECO:0000256" key="2">
    <source>
        <dbReference type="ARBA" id="ARBA00023015"/>
    </source>
</evidence>
<dbReference type="InterPro" id="IPR015300">
    <property type="entry name" value="DNA-bd_pseudobarrel_sf"/>
</dbReference>
<name>A0ABD0ZVY1_CARAN</name>
<evidence type="ECO:0000256" key="3">
    <source>
        <dbReference type="ARBA" id="ARBA00023125"/>
    </source>
</evidence>
<dbReference type="Gene3D" id="2.40.330.10">
    <property type="entry name" value="DNA-binding pseudobarrel domain"/>
    <property type="match status" value="2"/>
</dbReference>
<dbReference type="InterPro" id="IPR044837">
    <property type="entry name" value="REM16-like"/>
</dbReference>
<feature type="domain" description="TF-B3" evidence="6">
    <location>
        <begin position="163"/>
        <end position="257"/>
    </location>
</feature>
<keyword evidence="3" id="KW-0238">DNA-binding</keyword>
<dbReference type="SMART" id="SM01019">
    <property type="entry name" value="B3"/>
    <property type="match status" value="2"/>
</dbReference>
<keyword evidence="4" id="KW-0804">Transcription</keyword>
<dbReference type="PANTHER" id="PTHR31391:SF4">
    <property type="entry name" value="B3 DOMAIN-CONTAINING PROTEIN OS03G0184500"/>
    <property type="match status" value="1"/>
</dbReference>
<reference evidence="7 8" key="1">
    <citation type="submission" date="2024-04" db="EMBL/GenBank/DDBJ databases">
        <title>Genome assembly C_amara_ONT_v2.</title>
        <authorList>
            <person name="Yant L."/>
            <person name="Moore C."/>
            <person name="Slenker M."/>
        </authorList>
    </citation>
    <scope>NUCLEOTIDE SEQUENCE [LARGE SCALE GENOMIC DNA]</scope>
    <source>
        <tissue evidence="7">Leaf</tissue>
    </source>
</reference>
<proteinExistence type="predicted"/>
<evidence type="ECO:0000256" key="1">
    <source>
        <dbReference type="ARBA" id="ARBA00004123"/>
    </source>
</evidence>
<evidence type="ECO:0000256" key="5">
    <source>
        <dbReference type="ARBA" id="ARBA00023242"/>
    </source>
</evidence>
<keyword evidence="5" id="KW-0539">Nucleus</keyword>
<organism evidence="7 8">
    <name type="scientific">Cardamine amara subsp. amara</name>
    <dbReference type="NCBI Taxonomy" id="228776"/>
    <lineage>
        <taxon>Eukaryota</taxon>
        <taxon>Viridiplantae</taxon>
        <taxon>Streptophyta</taxon>
        <taxon>Embryophyta</taxon>
        <taxon>Tracheophyta</taxon>
        <taxon>Spermatophyta</taxon>
        <taxon>Magnoliopsida</taxon>
        <taxon>eudicotyledons</taxon>
        <taxon>Gunneridae</taxon>
        <taxon>Pentapetalae</taxon>
        <taxon>rosids</taxon>
        <taxon>malvids</taxon>
        <taxon>Brassicales</taxon>
        <taxon>Brassicaceae</taxon>
        <taxon>Cardamineae</taxon>
        <taxon>Cardamine</taxon>
    </lineage>
</organism>
<dbReference type="PROSITE" id="PS50863">
    <property type="entry name" value="B3"/>
    <property type="match status" value="2"/>
</dbReference>
<dbReference type="EMBL" id="JBANAX010000727">
    <property type="protein sequence ID" value="KAL1195539.1"/>
    <property type="molecule type" value="Genomic_DNA"/>
</dbReference>
<dbReference type="CDD" id="cd10017">
    <property type="entry name" value="B3_DNA"/>
    <property type="match status" value="2"/>
</dbReference>
<evidence type="ECO:0000313" key="8">
    <source>
        <dbReference type="Proteomes" id="UP001558713"/>
    </source>
</evidence>
<feature type="domain" description="TF-B3" evidence="6">
    <location>
        <begin position="19"/>
        <end position="114"/>
    </location>
</feature>
<protein>
    <submittedName>
        <fullName evidence="7">B3 domain-containing protein</fullName>
    </submittedName>
</protein>
<keyword evidence="8" id="KW-1185">Reference proteome</keyword>
<dbReference type="GO" id="GO:0005634">
    <property type="term" value="C:nucleus"/>
    <property type="evidence" value="ECO:0007669"/>
    <property type="project" value="UniProtKB-SubCell"/>
</dbReference>
<evidence type="ECO:0000256" key="4">
    <source>
        <dbReference type="ARBA" id="ARBA00023163"/>
    </source>
</evidence>
<dbReference type="InterPro" id="IPR003340">
    <property type="entry name" value="B3_DNA-bd"/>
</dbReference>
<dbReference type="Pfam" id="PF02362">
    <property type="entry name" value="B3"/>
    <property type="match status" value="2"/>
</dbReference>
<gene>
    <name evidence="7" type="ORF">V5N11_030806</name>
</gene>